<keyword evidence="4 6" id="KW-1133">Transmembrane helix</keyword>
<accession>A0A1B7P3D0</accession>
<dbReference type="PANTHER" id="PTHR43791:SF58">
    <property type="entry name" value="TRANSPORTER, PUTATIVE (AFU_ORTHOLOGUE AFUA_8G04470)-RELATED"/>
    <property type="match status" value="1"/>
</dbReference>
<dbReference type="EMBL" id="LGUA01000165">
    <property type="protein sequence ID" value="OAX83535.1"/>
    <property type="molecule type" value="Genomic_DNA"/>
</dbReference>
<keyword evidence="2" id="KW-0813">Transport</keyword>
<feature type="transmembrane region" description="Helical" evidence="6">
    <location>
        <begin position="100"/>
        <end position="118"/>
    </location>
</feature>
<dbReference type="InterPro" id="IPR036259">
    <property type="entry name" value="MFS_trans_sf"/>
</dbReference>
<dbReference type="SUPFAM" id="SSF103473">
    <property type="entry name" value="MFS general substrate transporter"/>
    <property type="match status" value="1"/>
</dbReference>
<dbReference type="InterPro" id="IPR011701">
    <property type="entry name" value="MFS"/>
</dbReference>
<dbReference type="GO" id="GO:0016020">
    <property type="term" value="C:membrane"/>
    <property type="evidence" value="ECO:0007669"/>
    <property type="project" value="UniProtKB-SubCell"/>
</dbReference>
<dbReference type="Pfam" id="PF07690">
    <property type="entry name" value="MFS_1"/>
    <property type="match status" value="1"/>
</dbReference>
<feature type="transmembrane region" description="Helical" evidence="6">
    <location>
        <begin position="388"/>
        <end position="410"/>
    </location>
</feature>
<dbReference type="InterPro" id="IPR020846">
    <property type="entry name" value="MFS_dom"/>
</dbReference>
<dbReference type="GO" id="GO:0022857">
    <property type="term" value="F:transmembrane transporter activity"/>
    <property type="evidence" value="ECO:0007669"/>
    <property type="project" value="InterPro"/>
</dbReference>
<organism evidence="8 9">
    <name type="scientific">Emergomyces africanus</name>
    <dbReference type="NCBI Taxonomy" id="1955775"/>
    <lineage>
        <taxon>Eukaryota</taxon>
        <taxon>Fungi</taxon>
        <taxon>Dikarya</taxon>
        <taxon>Ascomycota</taxon>
        <taxon>Pezizomycotina</taxon>
        <taxon>Eurotiomycetes</taxon>
        <taxon>Eurotiomycetidae</taxon>
        <taxon>Onygenales</taxon>
        <taxon>Ajellomycetaceae</taxon>
        <taxon>Emergomyces</taxon>
    </lineage>
</organism>
<keyword evidence="5 6" id="KW-0472">Membrane</keyword>
<proteinExistence type="predicted"/>
<reference evidence="8 9" key="1">
    <citation type="submission" date="2015-07" db="EMBL/GenBank/DDBJ databases">
        <title>Emmonsia species relationships and genome sequence.</title>
        <authorList>
            <person name="Cuomo C.A."/>
            <person name="Schwartz I.S."/>
            <person name="Kenyon C."/>
            <person name="de Hoog G.S."/>
            <person name="Govender N.P."/>
            <person name="Botha A."/>
            <person name="Moreno L."/>
            <person name="de Vries M."/>
            <person name="Munoz J.F."/>
            <person name="Stielow J.B."/>
        </authorList>
    </citation>
    <scope>NUCLEOTIDE SEQUENCE [LARGE SCALE GENOMIC DNA]</scope>
    <source>
        <strain evidence="8 9">CBS 136260</strain>
    </source>
</reference>
<dbReference type="OrthoDB" id="3639251at2759"/>
<feature type="transmembrane region" description="Helical" evidence="6">
    <location>
        <begin position="364"/>
        <end position="382"/>
    </location>
</feature>
<feature type="transmembrane region" description="Helical" evidence="6">
    <location>
        <begin position="296"/>
        <end position="320"/>
    </location>
</feature>
<feature type="transmembrane region" description="Helical" evidence="6">
    <location>
        <begin position="130"/>
        <end position="148"/>
    </location>
</feature>
<comment type="caution">
    <text evidence="8">The sequence shown here is derived from an EMBL/GenBank/DDBJ whole genome shotgun (WGS) entry which is preliminary data.</text>
</comment>
<protein>
    <recommendedName>
        <fullName evidence="7">Major facilitator superfamily (MFS) profile domain-containing protein</fullName>
    </recommendedName>
</protein>
<keyword evidence="9" id="KW-1185">Reference proteome</keyword>
<keyword evidence="3 6" id="KW-0812">Transmembrane</keyword>
<dbReference type="Gene3D" id="1.20.1250.20">
    <property type="entry name" value="MFS general substrate transporter like domains"/>
    <property type="match status" value="2"/>
</dbReference>
<evidence type="ECO:0000313" key="9">
    <source>
        <dbReference type="Proteomes" id="UP000091918"/>
    </source>
</evidence>
<dbReference type="AlphaFoldDB" id="A0A1B7P3D0"/>
<feature type="transmembrane region" description="Helical" evidence="6">
    <location>
        <begin position="340"/>
        <end position="357"/>
    </location>
</feature>
<dbReference type="PANTHER" id="PTHR43791">
    <property type="entry name" value="PERMEASE-RELATED"/>
    <property type="match status" value="1"/>
</dbReference>
<evidence type="ECO:0000256" key="4">
    <source>
        <dbReference type="ARBA" id="ARBA00022989"/>
    </source>
</evidence>
<feature type="transmembrane region" description="Helical" evidence="6">
    <location>
        <begin position="59"/>
        <end position="80"/>
    </location>
</feature>
<evidence type="ECO:0000256" key="3">
    <source>
        <dbReference type="ARBA" id="ARBA00022692"/>
    </source>
</evidence>
<evidence type="ECO:0000256" key="1">
    <source>
        <dbReference type="ARBA" id="ARBA00004141"/>
    </source>
</evidence>
<gene>
    <name evidence="8" type="ORF">ACJ72_02110</name>
</gene>
<sequence length="460" mass="50572">MDSKCPDSSSGPLLVNTSSPTEGLCGAANLSAAAASKDGISSTTREDERQLERKLRRKVDIRLCTIAGILCSLNLLDSGIISSASVTSMISDLSLEGNRYSVAIFIFTVTSVVFQLPSTVAVRFIGPRQWFAMITTSFGIITMCTAFIDSWREMITMRVLLGVSMSGIYPGLTYLISTWYTREEQQLRFAFLQAGEVLVLASGNIMNYGLNHLDGRAGLAGWRWMFLVNGLITVFVGIITYWWMIDFPENAHLSFRFFTESEKDLAIRRIQQDRKDAFPEPFSMSKVLVHFLDVKLYGFSCLFFLLNLVSTSLSYFLPIILQGGMGFDTNKSILLSAPPYYYAVIPVLLTSLLGDKLRLRGPLIFFNSLSLIVGFLMLGLPASQHVTVRYIGTFLATGAYVSNWAALNAYQANNIVGQWKRATVAASVSACNGLGGIAGSFIVKSSEAPWYGTAVWVSIG</sequence>
<feature type="transmembrane region" description="Helical" evidence="6">
    <location>
        <begin position="222"/>
        <end position="244"/>
    </location>
</feature>
<evidence type="ECO:0000313" key="8">
    <source>
        <dbReference type="EMBL" id="OAX83535.1"/>
    </source>
</evidence>
<name>A0A1B7P3D0_9EURO</name>
<comment type="subcellular location">
    <subcellularLocation>
        <location evidence="1">Membrane</location>
        <topology evidence="1">Multi-pass membrane protein</topology>
    </subcellularLocation>
</comment>
<evidence type="ECO:0000256" key="6">
    <source>
        <dbReference type="SAM" id="Phobius"/>
    </source>
</evidence>
<dbReference type="Proteomes" id="UP000091918">
    <property type="component" value="Unassembled WGS sequence"/>
</dbReference>
<evidence type="ECO:0000256" key="2">
    <source>
        <dbReference type="ARBA" id="ARBA00022448"/>
    </source>
</evidence>
<feature type="transmembrane region" description="Helical" evidence="6">
    <location>
        <begin position="189"/>
        <end position="210"/>
    </location>
</feature>
<evidence type="ECO:0000259" key="7">
    <source>
        <dbReference type="PROSITE" id="PS50850"/>
    </source>
</evidence>
<feature type="domain" description="Major facilitator superfamily (MFS) profile" evidence="7">
    <location>
        <begin position="63"/>
        <end position="460"/>
    </location>
</feature>
<feature type="transmembrane region" description="Helical" evidence="6">
    <location>
        <begin position="154"/>
        <end position="177"/>
    </location>
</feature>
<dbReference type="PROSITE" id="PS50850">
    <property type="entry name" value="MFS"/>
    <property type="match status" value="1"/>
</dbReference>
<evidence type="ECO:0000256" key="5">
    <source>
        <dbReference type="ARBA" id="ARBA00023136"/>
    </source>
</evidence>
<dbReference type="STRING" id="1658172.A0A1B7P3D0"/>
<feature type="transmembrane region" description="Helical" evidence="6">
    <location>
        <begin position="422"/>
        <end position="443"/>
    </location>
</feature>